<feature type="domain" description="HTH tetR-type" evidence="5">
    <location>
        <begin position="11"/>
        <end position="71"/>
    </location>
</feature>
<dbReference type="GO" id="GO:0003700">
    <property type="term" value="F:DNA-binding transcription factor activity"/>
    <property type="evidence" value="ECO:0007669"/>
    <property type="project" value="TreeGrafter"/>
</dbReference>
<dbReference type="InterPro" id="IPR009057">
    <property type="entry name" value="Homeodomain-like_sf"/>
</dbReference>
<name>A0A3A8PTR2_9BACT</name>
<dbReference type="OrthoDB" id="9809772at2"/>
<dbReference type="InterPro" id="IPR036271">
    <property type="entry name" value="Tet_transcr_reg_TetR-rel_C_sf"/>
</dbReference>
<dbReference type="InterPro" id="IPR001647">
    <property type="entry name" value="HTH_TetR"/>
</dbReference>
<keyword evidence="2 4" id="KW-0238">DNA-binding</keyword>
<dbReference type="InterPro" id="IPR050109">
    <property type="entry name" value="HTH-type_TetR-like_transc_reg"/>
</dbReference>
<sequence>MSMTQRKDQPDVTREQLLRAAADLILAQGLQAVTLDAIARRAGVSKGDLQQHFQTKPILLDALFDDATQRFAGAVAAEMAKDPDANGRGTRAYLRVTVAAPADDGEAHVMRSLIGLMLFDSEVRELWSSIWDESREAQLSPQELESPELTLCRLAIDGLWMSDLLEQRTVSGPMRAGVILRIEALTRKAPGVPAGLRHDGSRVPEE</sequence>
<dbReference type="SUPFAM" id="SSF46689">
    <property type="entry name" value="Homeodomain-like"/>
    <property type="match status" value="1"/>
</dbReference>
<evidence type="ECO:0000256" key="2">
    <source>
        <dbReference type="ARBA" id="ARBA00023125"/>
    </source>
</evidence>
<evidence type="ECO:0000313" key="6">
    <source>
        <dbReference type="EMBL" id="RKH59763.1"/>
    </source>
</evidence>
<gene>
    <name evidence="6" type="ORF">D7W81_26700</name>
</gene>
<dbReference type="GO" id="GO:0000976">
    <property type="term" value="F:transcription cis-regulatory region binding"/>
    <property type="evidence" value="ECO:0007669"/>
    <property type="project" value="TreeGrafter"/>
</dbReference>
<dbReference type="Proteomes" id="UP000267003">
    <property type="component" value="Unassembled WGS sequence"/>
</dbReference>
<evidence type="ECO:0000256" key="3">
    <source>
        <dbReference type="ARBA" id="ARBA00023163"/>
    </source>
</evidence>
<evidence type="ECO:0000313" key="7">
    <source>
        <dbReference type="Proteomes" id="UP000267003"/>
    </source>
</evidence>
<dbReference type="PRINTS" id="PR00455">
    <property type="entry name" value="HTHTETR"/>
</dbReference>
<keyword evidence="1" id="KW-0805">Transcription regulation</keyword>
<reference evidence="7" key="1">
    <citation type="submission" date="2018-09" db="EMBL/GenBank/DDBJ databases">
        <authorList>
            <person name="Livingstone P.G."/>
            <person name="Whitworth D.E."/>
        </authorList>
    </citation>
    <scope>NUCLEOTIDE SEQUENCE [LARGE SCALE GENOMIC DNA]</scope>
    <source>
        <strain evidence="7">AB050A</strain>
    </source>
</reference>
<dbReference type="EMBL" id="RAWK01000181">
    <property type="protein sequence ID" value="RKH59763.1"/>
    <property type="molecule type" value="Genomic_DNA"/>
</dbReference>
<accession>A0A3A8PTR2</accession>
<organism evidence="6 7">
    <name type="scientific">Corallococcus aberystwythensis</name>
    <dbReference type="NCBI Taxonomy" id="2316722"/>
    <lineage>
        <taxon>Bacteria</taxon>
        <taxon>Pseudomonadati</taxon>
        <taxon>Myxococcota</taxon>
        <taxon>Myxococcia</taxon>
        <taxon>Myxococcales</taxon>
        <taxon>Cystobacterineae</taxon>
        <taxon>Myxococcaceae</taxon>
        <taxon>Corallococcus</taxon>
    </lineage>
</organism>
<evidence type="ECO:0000256" key="4">
    <source>
        <dbReference type="PROSITE-ProRule" id="PRU00335"/>
    </source>
</evidence>
<comment type="caution">
    <text evidence="6">The sequence shown here is derived from an EMBL/GenBank/DDBJ whole genome shotgun (WGS) entry which is preliminary data.</text>
</comment>
<dbReference type="InterPro" id="IPR041479">
    <property type="entry name" value="TetR_CgmR_C"/>
</dbReference>
<dbReference type="SUPFAM" id="SSF48498">
    <property type="entry name" value="Tetracyclin repressor-like, C-terminal domain"/>
    <property type="match status" value="1"/>
</dbReference>
<keyword evidence="7" id="KW-1185">Reference proteome</keyword>
<dbReference type="PANTHER" id="PTHR30055:SF234">
    <property type="entry name" value="HTH-TYPE TRANSCRIPTIONAL REGULATOR BETI"/>
    <property type="match status" value="1"/>
</dbReference>
<dbReference type="Gene3D" id="1.10.357.10">
    <property type="entry name" value="Tetracycline Repressor, domain 2"/>
    <property type="match status" value="1"/>
</dbReference>
<dbReference type="PROSITE" id="PS50977">
    <property type="entry name" value="HTH_TETR_2"/>
    <property type="match status" value="1"/>
</dbReference>
<feature type="DNA-binding region" description="H-T-H motif" evidence="4">
    <location>
        <begin position="34"/>
        <end position="53"/>
    </location>
</feature>
<proteinExistence type="predicted"/>
<evidence type="ECO:0000259" key="5">
    <source>
        <dbReference type="PROSITE" id="PS50977"/>
    </source>
</evidence>
<dbReference type="Pfam" id="PF17937">
    <property type="entry name" value="TetR_C_28"/>
    <property type="match status" value="1"/>
</dbReference>
<keyword evidence="3" id="KW-0804">Transcription</keyword>
<dbReference type="Pfam" id="PF00440">
    <property type="entry name" value="TetR_N"/>
    <property type="match status" value="1"/>
</dbReference>
<evidence type="ECO:0000256" key="1">
    <source>
        <dbReference type="ARBA" id="ARBA00023015"/>
    </source>
</evidence>
<protein>
    <submittedName>
        <fullName evidence="6">TetR/AcrR family transcriptional regulator</fullName>
    </submittedName>
</protein>
<dbReference type="AlphaFoldDB" id="A0A3A8PTR2"/>
<dbReference type="PANTHER" id="PTHR30055">
    <property type="entry name" value="HTH-TYPE TRANSCRIPTIONAL REGULATOR RUTR"/>
    <property type="match status" value="1"/>
</dbReference>